<dbReference type="InterPro" id="IPR001005">
    <property type="entry name" value="SANT/Myb"/>
</dbReference>
<feature type="compositionally biased region" description="Polar residues" evidence="1">
    <location>
        <begin position="7"/>
        <end position="21"/>
    </location>
</feature>
<proteinExistence type="predicted"/>
<feature type="compositionally biased region" description="Polar residues" evidence="1">
    <location>
        <begin position="162"/>
        <end position="171"/>
    </location>
</feature>
<feature type="compositionally biased region" description="Polar residues" evidence="1">
    <location>
        <begin position="135"/>
        <end position="146"/>
    </location>
</feature>
<feature type="compositionally biased region" description="Polar residues" evidence="1">
    <location>
        <begin position="256"/>
        <end position="269"/>
    </location>
</feature>
<reference evidence="3" key="1">
    <citation type="journal article" date="2015" name="Genome Announc.">
        <title>Draft genome sequence of Talaromyces cellulolyticus strain Y-94, a source of lignocellulosic biomass-degrading enzymes.</title>
        <authorList>
            <person name="Fujii T."/>
            <person name="Koike H."/>
            <person name="Sawayama S."/>
            <person name="Yano S."/>
            <person name="Inoue H."/>
        </authorList>
    </citation>
    <scope>NUCLEOTIDE SEQUENCE [LARGE SCALE GENOMIC DNA]</scope>
    <source>
        <strain evidence="3">Y-94</strain>
    </source>
</reference>
<dbReference type="AlphaFoldDB" id="A0A6V8HAE9"/>
<dbReference type="Proteomes" id="UP000053095">
    <property type="component" value="Unassembled WGS sequence"/>
</dbReference>
<comment type="caution">
    <text evidence="2">The sequence shown here is derived from an EMBL/GenBank/DDBJ whole genome shotgun (WGS) entry which is preliminary data.</text>
</comment>
<feature type="region of interest" description="Disordered" evidence="1">
    <location>
        <begin position="1"/>
        <end position="42"/>
    </location>
</feature>
<evidence type="ECO:0000313" key="3">
    <source>
        <dbReference type="Proteomes" id="UP000053095"/>
    </source>
</evidence>
<evidence type="ECO:0008006" key="4">
    <source>
        <dbReference type="Google" id="ProtNLM"/>
    </source>
</evidence>
<evidence type="ECO:0000313" key="2">
    <source>
        <dbReference type="EMBL" id="GAM38261.1"/>
    </source>
</evidence>
<accession>A0A6V8HAE9</accession>
<feature type="compositionally biased region" description="Basic and acidic residues" evidence="1">
    <location>
        <begin position="281"/>
        <end position="291"/>
    </location>
</feature>
<protein>
    <recommendedName>
        <fullName evidence="4">Myb-like domain-containing protein</fullName>
    </recommendedName>
</protein>
<evidence type="ECO:0000256" key="1">
    <source>
        <dbReference type="SAM" id="MobiDB-lite"/>
    </source>
</evidence>
<name>A0A6V8HAE9_TALPI</name>
<sequence length="311" mass="34723">MSPVAYPSSSEVEASKSTVPTMEQPEYRVHKHHRRVSSTGGGRAWTEEEEAYLVRTRMHKMPYKHIAAHLKKTELACRLHYHQMSYGNNGRRRSESISSTASFNSISAGAELSDNIHHTPLSPVLSPRSSPEPSQRASSDDASPQSHRAPVPILPKPDRHNTPTTLEPSVNRNYEANVAGYRVEDYQSYIDMSRLHAIYEAYSTSFWSKIAAEYSRDSREINPKWAEKAILGSFSQGHARGHLPPTPNGSPAASPEPQQHDFTPNTLPSISRGFRAVNEPRPAEPVRRSSADRCSVSALLTVEREVRPSHQ</sequence>
<feature type="region of interest" description="Disordered" evidence="1">
    <location>
        <begin position="236"/>
        <end position="294"/>
    </location>
</feature>
<feature type="compositionally biased region" description="Low complexity" evidence="1">
    <location>
        <begin position="120"/>
        <end position="134"/>
    </location>
</feature>
<dbReference type="CDD" id="cd00167">
    <property type="entry name" value="SANT"/>
    <property type="match status" value="1"/>
</dbReference>
<keyword evidence="3" id="KW-1185">Reference proteome</keyword>
<organism evidence="2 3">
    <name type="scientific">Talaromyces pinophilus</name>
    <name type="common">Penicillium pinophilum</name>
    <dbReference type="NCBI Taxonomy" id="128442"/>
    <lineage>
        <taxon>Eukaryota</taxon>
        <taxon>Fungi</taxon>
        <taxon>Dikarya</taxon>
        <taxon>Ascomycota</taxon>
        <taxon>Pezizomycotina</taxon>
        <taxon>Eurotiomycetes</taxon>
        <taxon>Eurotiomycetidae</taxon>
        <taxon>Eurotiales</taxon>
        <taxon>Trichocomaceae</taxon>
        <taxon>Talaromyces</taxon>
        <taxon>Talaromyces sect. Talaromyces</taxon>
    </lineage>
</organism>
<gene>
    <name evidence="2" type="ORF">TCE0_033r08846</name>
</gene>
<feature type="region of interest" description="Disordered" evidence="1">
    <location>
        <begin position="116"/>
        <end position="171"/>
    </location>
</feature>
<dbReference type="EMBL" id="DF933829">
    <property type="protein sequence ID" value="GAM38261.1"/>
    <property type="molecule type" value="Genomic_DNA"/>
</dbReference>